<dbReference type="FunFam" id="1.20.1250.20:FF:000090">
    <property type="entry name" value="MFS sugar transporter, putative"/>
    <property type="match status" value="1"/>
</dbReference>
<dbReference type="NCBIfam" id="TIGR00879">
    <property type="entry name" value="SP"/>
    <property type="match status" value="1"/>
</dbReference>
<dbReference type="PANTHER" id="PTHR48022:SF37">
    <property type="entry name" value="MAJOR FACILITATOR SUPERFAMILY (MFS) PROFILE DOMAIN-CONTAINING PROTEIN-RELATED"/>
    <property type="match status" value="1"/>
</dbReference>
<evidence type="ECO:0000256" key="3">
    <source>
        <dbReference type="ARBA" id="ARBA00022448"/>
    </source>
</evidence>
<dbReference type="PROSITE" id="PS00217">
    <property type="entry name" value="SUGAR_TRANSPORT_2"/>
    <property type="match status" value="1"/>
</dbReference>
<feature type="transmembrane region" description="Helical" evidence="10">
    <location>
        <begin position="158"/>
        <end position="177"/>
    </location>
</feature>
<keyword evidence="4 10" id="KW-0812">Transmembrane</keyword>
<evidence type="ECO:0000256" key="6">
    <source>
        <dbReference type="ARBA" id="ARBA00023136"/>
    </source>
</evidence>
<evidence type="ECO:0000256" key="4">
    <source>
        <dbReference type="ARBA" id="ARBA00022692"/>
    </source>
</evidence>
<feature type="domain" description="Major facilitator superfamily (MFS) profile" evidence="11">
    <location>
        <begin position="1"/>
        <end position="434"/>
    </location>
</feature>
<protein>
    <recommendedName>
        <fullName evidence="11">Major facilitator superfamily (MFS) profile domain-containing protein</fullName>
    </recommendedName>
</protein>
<feature type="region of interest" description="Disordered" evidence="9">
    <location>
        <begin position="481"/>
        <end position="500"/>
    </location>
</feature>
<keyword evidence="13" id="KW-1185">Reference proteome</keyword>
<accession>A0A8H3TZL0</accession>
<evidence type="ECO:0000313" key="13">
    <source>
        <dbReference type="Proteomes" id="UP000620104"/>
    </source>
</evidence>
<evidence type="ECO:0000313" key="12">
    <source>
        <dbReference type="EMBL" id="GHJ90052.1"/>
    </source>
</evidence>
<evidence type="ECO:0000256" key="7">
    <source>
        <dbReference type="ARBA" id="ARBA00049119"/>
    </source>
</evidence>
<dbReference type="PROSITE" id="PS50850">
    <property type="entry name" value="MFS"/>
    <property type="match status" value="1"/>
</dbReference>
<sequence>MFGYDLGVIANVIISPDFLRVTGLRGDSSSDQDYIGFIVSSFLLGAFCGCIPASLFADALSRRVAIMIGAVTFILGGVLQCAANGREMMMAGRFFAGLGVGQMSLLAPLYQSEIAHPSIRGRLTTLQQFCLGIGALVASIIAYELEKKHKGTVFQWRFPLGFQIVPAVPLACLIFLFPESPRWLMIKGRKEEALQVLARLHARGDTSDTFVQAEYAEIEAKVTAESQVASGWAEIFRVPSNLRRVFLGIILQFSVQMTGVSVIQYYAPDIFAAIGFSYEKTFLFQTINSVIALIAQALCILTVDRFGRRPPLISANIVACATFAVATALQAKYPASAGNTSAGYAFVMMTWIYNAAFSYGIGPLSWAYPVEIMNTAIRAKGTALTSMSCWIANFFIAQITPRAIKAIGWRYYICFAVMSATNALTIYLFFPETKGVSLEVMDDYFSKTPILVPWSTYKPDYLGGEDELRRGNVHVEAAYEPGSPTIEKEKGEIEQQERKY</sequence>
<dbReference type="OrthoDB" id="4142200at2759"/>
<keyword evidence="3 8" id="KW-0813">Transport</keyword>
<comment type="subcellular location">
    <subcellularLocation>
        <location evidence="1">Membrane</location>
        <topology evidence="1">Multi-pass membrane protein</topology>
    </subcellularLocation>
</comment>
<proteinExistence type="inferred from homology"/>
<feature type="transmembrane region" description="Helical" evidence="10">
    <location>
        <begin position="409"/>
        <end position="430"/>
    </location>
</feature>
<organism evidence="12 13">
    <name type="scientific">Naganishia liquefaciens</name>
    <dbReference type="NCBI Taxonomy" id="104408"/>
    <lineage>
        <taxon>Eukaryota</taxon>
        <taxon>Fungi</taxon>
        <taxon>Dikarya</taxon>
        <taxon>Basidiomycota</taxon>
        <taxon>Agaricomycotina</taxon>
        <taxon>Tremellomycetes</taxon>
        <taxon>Filobasidiales</taxon>
        <taxon>Filobasidiaceae</taxon>
        <taxon>Naganishia</taxon>
    </lineage>
</organism>
<gene>
    <name evidence="12" type="ORF">NliqN6_6454</name>
</gene>
<dbReference type="InterPro" id="IPR020846">
    <property type="entry name" value="MFS_dom"/>
</dbReference>
<feature type="transmembrane region" description="Helical" evidence="10">
    <location>
        <begin position="343"/>
        <end position="367"/>
    </location>
</feature>
<feature type="transmembrane region" description="Helical" evidence="10">
    <location>
        <begin position="282"/>
        <end position="301"/>
    </location>
</feature>
<dbReference type="GO" id="GO:0005351">
    <property type="term" value="F:carbohydrate:proton symporter activity"/>
    <property type="evidence" value="ECO:0007669"/>
    <property type="project" value="TreeGrafter"/>
</dbReference>
<keyword evidence="6 10" id="KW-0472">Membrane</keyword>
<dbReference type="AlphaFoldDB" id="A0A8H3TZL0"/>
<feature type="transmembrane region" description="Helical" evidence="10">
    <location>
        <begin position="123"/>
        <end position="143"/>
    </location>
</feature>
<comment type="caution">
    <text evidence="12">The sequence shown here is derived from an EMBL/GenBank/DDBJ whole genome shotgun (WGS) entry which is preliminary data.</text>
</comment>
<evidence type="ECO:0000256" key="9">
    <source>
        <dbReference type="SAM" id="MobiDB-lite"/>
    </source>
</evidence>
<dbReference type="InterPro" id="IPR005828">
    <property type="entry name" value="MFS_sugar_transport-like"/>
</dbReference>
<keyword evidence="5 10" id="KW-1133">Transmembrane helix</keyword>
<feature type="transmembrane region" description="Helical" evidence="10">
    <location>
        <begin position="91"/>
        <end position="111"/>
    </location>
</feature>
<name>A0A8H3TZL0_9TREE</name>
<reference evidence="12" key="1">
    <citation type="submission" date="2020-07" db="EMBL/GenBank/DDBJ databases">
        <title>Draft Genome Sequence of a Deep-Sea Yeast, Naganishia (Cryptococcus) liquefaciens strain N6.</title>
        <authorList>
            <person name="Han Y.W."/>
            <person name="Kajitani R."/>
            <person name="Morimoto H."/>
            <person name="Parhat M."/>
            <person name="Tsubouchi H."/>
            <person name="Bakenova O."/>
            <person name="Ogata M."/>
            <person name="Argunhan B."/>
            <person name="Aoki R."/>
            <person name="Kajiwara S."/>
            <person name="Itoh T."/>
            <person name="Iwasaki H."/>
        </authorList>
    </citation>
    <scope>NUCLEOTIDE SEQUENCE</scope>
    <source>
        <strain evidence="12">N6</strain>
    </source>
</reference>
<evidence type="ECO:0000256" key="8">
    <source>
        <dbReference type="RuleBase" id="RU003346"/>
    </source>
</evidence>
<dbReference type="EMBL" id="BLZA01000053">
    <property type="protein sequence ID" value="GHJ90052.1"/>
    <property type="molecule type" value="Genomic_DNA"/>
</dbReference>
<comment type="catalytic activity">
    <reaction evidence="7">
        <text>myo-inositol(out) + H(+)(out) = myo-inositol(in) + H(+)(in)</text>
        <dbReference type="Rhea" id="RHEA:60364"/>
        <dbReference type="ChEBI" id="CHEBI:15378"/>
        <dbReference type="ChEBI" id="CHEBI:17268"/>
    </reaction>
</comment>
<feature type="transmembrane region" description="Helical" evidence="10">
    <location>
        <begin position="64"/>
        <end position="85"/>
    </location>
</feature>
<dbReference type="GO" id="GO:0016020">
    <property type="term" value="C:membrane"/>
    <property type="evidence" value="ECO:0007669"/>
    <property type="project" value="UniProtKB-SubCell"/>
</dbReference>
<evidence type="ECO:0000256" key="2">
    <source>
        <dbReference type="ARBA" id="ARBA00010992"/>
    </source>
</evidence>
<dbReference type="InterPro" id="IPR005829">
    <property type="entry name" value="Sugar_transporter_CS"/>
</dbReference>
<feature type="compositionally biased region" description="Basic and acidic residues" evidence="9">
    <location>
        <begin position="486"/>
        <end position="500"/>
    </location>
</feature>
<evidence type="ECO:0000259" key="11">
    <source>
        <dbReference type="PROSITE" id="PS50850"/>
    </source>
</evidence>
<dbReference type="PANTHER" id="PTHR48022">
    <property type="entry name" value="PLASTIDIC GLUCOSE TRANSPORTER 4"/>
    <property type="match status" value="1"/>
</dbReference>
<feature type="transmembrane region" description="Helical" evidence="10">
    <location>
        <begin position="245"/>
        <end position="267"/>
    </location>
</feature>
<dbReference type="InterPro" id="IPR036259">
    <property type="entry name" value="MFS_trans_sf"/>
</dbReference>
<feature type="transmembrane region" description="Helical" evidence="10">
    <location>
        <begin position="313"/>
        <end position="331"/>
    </location>
</feature>
<feature type="transmembrane region" description="Helical" evidence="10">
    <location>
        <begin position="34"/>
        <end position="57"/>
    </location>
</feature>
<evidence type="ECO:0000256" key="5">
    <source>
        <dbReference type="ARBA" id="ARBA00022989"/>
    </source>
</evidence>
<dbReference type="Gene3D" id="1.20.1250.20">
    <property type="entry name" value="MFS general substrate transporter like domains"/>
    <property type="match status" value="1"/>
</dbReference>
<dbReference type="SUPFAM" id="SSF103473">
    <property type="entry name" value="MFS general substrate transporter"/>
    <property type="match status" value="1"/>
</dbReference>
<evidence type="ECO:0000256" key="1">
    <source>
        <dbReference type="ARBA" id="ARBA00004141"/>
    </source>
</evidence>
<evidence type="ECO:0000256" key="10">
    <source>
        <dbReference type="SAM" id="Phobius"/>
    </source>
</evidence>
<dbReference type="InterPro" id="IPR050360">
    <property type="entry name" value="MFS_Sugar_Transporters"/>
</dbReference>
<dbReference type="InterPro" id="IPR003663">
    <property type="entry name" value="Sugar/inositol_transpt"/>
</dbReference>
<dbReference type="Proteomes" id="UP000620104">
    <property type="component" value="Unassembled WGS sequence"/>
</dbReference>
<dbReference type="Pfam" id="PF00083">
    <property type="entry name" value="Sugar_tr"/>
    <property type="match status" value="1"/>
</dbReference>
<dbReference type="PRINTS" id="PR00171">
    <property type="entry name" value="SUGRTRNSPORT"/>
</dbReference>
<comment type="similarity">
    <text evidence="2 8">Belongs to the major facilitator superfamily. Sugar transporter (TC 2.A.1.1) family.</text>
</comment>